<dbReference type="Gene3D" id="2.40.340.10">
    <property type="entry name" value="MoeA, C-terminal, domain IV"/>
    <property type="match status" value="1"/>
</dbReference>
<feature type="domain" description="MoeA C-terminal" evidence="1">
    <location>
        <begin position="38"/>
        <end position="98"/>
    </location>
</feature>
<sequence length="102" mass="10770">MSFELLARPTLRMMAGHAPAAWDRATILAIADSALPRSPDGKVHYQRVIAQFKEDGRLHIDSVRSQGSHQLAASALANALAIVPNGDGVAVGGEVPTIFLVS</sequence>
<dbReference type="GO" id="GO:0032324">
    <property type="term" value="P:molybdopterin cofactor biosynthetic process"/>
    <property type="evidence" value="ECO:0007669"/>
    <property type="project" value="InterPro"/>
</dbReference>
<dbReference type="EMBL" id="CAFBRX010000040">
    <property type="protein sequence ID" value="CAB5117957.1"/>
    <property type="molecule type" value="Genomic_DNA"/>
</dbReference>
<evidence type="ECO:0000259" key="1">
    <source>
        <dbReference type="Pfam" id="PF03454"/>
    </source>
</evidence>
<name>A0A6J7VTE6_9ZZZZ</name>
<dbReference type="Pfam" id="PF03454">
    <property type="entry name" value="MoeA_C"/>
    <property type="match status" value="1"/>
</dbReference>
<proteinExistence type="predicted"/>
<protein>
    <submittedName>
        <fullName evidence="2">Unannotated protein</fullName>
    </submittedName>
</protein>
<dbReference type="AlphaFoldDB" id="A0A6J7VTE6"/>
<gene>
    <name evidence="2" type="ORF">UFOPK4422_00533</name>
</gene>
<dbReference type="InterPro" id="IPR036688">
    <property type="entry name" value="MoeA_C_domain_IV_sf"/>
</dbReference>
<reference evidence="2" key="1">
    <citation type="submission" date="2020-05" db="EMBL/GenBank/DDBJ databases">
        <authorList>
            <person name="Chiriac C."/>
            <person name="Salcher M."/>
            <person name="Ghai R."/>
            <person name="Kavagutti S V."/>
        </authorList>
    </citation>
    <scope>NUCLEOTIDE SEQUENCE</scope>
</reference>
<dbReference type="SUPFAM" id="SSF63867">
    <property type="entry name" value="MoeA C-terminal domain-like"/>
    <property type="match status" value="1"/>
</dbReference>
<organism evidence="2">
    <name type="scientific">freshwater metagenome</name>
    <dbReference type="NCBI Taxonomy" id="449393"/>
    <lineage>
        <taxon>unclassified sequences</taxon>
        <taxon>metagenomes</taxon>
        <taxon>ecological metagenomes</taxon>
    </lineage>
</organism>
<dbReference type="InterPro" id="IPR005111">
    <property type="entry name" value="MoeA_C_domain_IV"/>
</dbReference>
<accession>A0A6J7VTE6</accession>
<evidence type="ECO:0000313" key="2">
    <source>
        <dbReference type="EMBL" id="CAB5117957.1"/>
    </source>
</evidence>